<dbReference type="SMART" id="SM00895">
    <property type="entry name" value="FCD"/>
    <property type="match status" value="1"/>
</dbReference>
<dbReference type="SUPFAM" id="SSF46785">
    <property type="entry name" value="Winged helix' DNA-binding domain"/>
    <property type="match status" value="1"/>
</dbReference>
<reference evidence="6" key="1">
    <citation type="journal article" date="2019" name="Int. J. Syst. Evol. Microbiol.">
        <title>The Global Catalogue of Microorganisms (GCM) 10K type strain sequencing project: providing services to taxonomists for standard genome sequencing and annotation.</title>
        <authorList>
            <consortium name="The Broad Institute Genomics Platform"/>
            <consortium name="The Broad Institute Genome Sequencing Center for Infectious Disease"/>
            <person name="Wu L."/>
            <person name="Ma J."/>
        </authorList>
    </citation>
    <scope>NUCLEOTIDE SEQUENCE [LARGE SCALE GENOMIC DNA]</scope>
    <source>
        <strain evidence="6">NBRC 110140</strain>
    </source>
</reference>
<accession>A0ABQ5VYL4</accession>
<dbReference type="Gene3D" id="1.10.10.10">
    <property type="entry name" value="Winged helix-like DNA-binding domain superfamily/Winged helix DNA-binding domain"/>
    <property type="match status" value="1"/>
</dbReference>
<sequence length="244" mass="27971">MNLKPNAPPMIGEQSHTRAADKIVAVLEQKIYSGELQDGDMLPAEREIIEQFSVSRTVGREVVNILAGKGLIETRPRHRPIIRKPKYSTVVDVLGGMVKHLTMSPGGVKELFEIRTFVEASLVRMAALEATTEDIKKLRSALEHNKTCIQDSERFYDSDMAFHAILYTIPKNSIFPAIHKSFIEWLSEYWRQMQRLPDRNERNYYAHKDILDAIMERDPDSAEGALRAHLADAWRQVEHTFDEV</sequence>
<dbReference type="InterPro" id="IPR036390">
    <property type="entry name" value="WH_DNA-bd_sf"/>
</dbReference>
<feature type="domain" description="HTH gntR-type" evidence="4">
    <location>
        <begin position="17"/>
        <end position="85"/>
    </location>
</feature>
<protein>
    <submittedName>
        <fullName evidence="5">GntR family transcriptional regulator</fullName>
    </submittedName>
</protein>
<dbReference type="Gene3D" id="1.20.120.530">
    <property type="entry name" value="GntR ligand-binding domain-like"/>
    <property type="match status" value="1"/>
</dbReference>
<evidence type="ECO:0000256" key="1">
    <source>
        <dbReference type="ARBA" id="ARBA00023015"/>
    </source>
</evidence>
<comment type="caution">
    <text evidence="5">The sequence shown here is derived from an EMBL/GenBank/DDBJ whole genome shotgun (WGS) entry which is preliminary data.</text>
</comment>
<dbReference type="Pfam" id="PF00392">
    <property type="entry name" value="GntR"/>
    <property type="match status" value="1"/>
</dbReference>
<name>A0ABQ5VYL4_9RHOB</name>
<evidence type="ECO:0000313" key="5">
    <source>
        <dbReference type="EMBL" id="GLQ36176.1"/>
    </source>
</evidence>
<dbReference type="EMBL" id="BSNN01000008">
    <property type="protein sequence ID" value="GLQ36176.1"/>
    <property type="molecule type" value="Genomic_DNA"/>
</dbReference>
<dbReference type="PANTHER" id="PTHR43537">
    <property type="entry name" value="TRANSCRIPTIONAL REGULATOR, GNTR FAMILY"/>
    <property type="match status" value="1"/>
</dbReference>
<evidence type="ECO:0000313" key="6">
    <source>
        <dbReference type="Proteomes" id="UP001156694"/>
    </source>
</evidence>
<evidence type="ECO:0000256" key="3">
    <source>
        <dbReference type="ARBA" id="ARBA00023163"/>
    </source>
</evidence>
<dbReference type="PANTHER" id="PTHR43537:SF44">
    <property type="entry name" value="GNTR FAMILY REGULATORY PROTEIN"/>
    <property type="match status" value="1"/>
</dbReference>
<dbReference type="InterPro" id="IPR011711">
    <property type="entry name" value="GntR_C"/>
</dbReference>
<keyword evidence="6" id="KW-1185">Reference proteome</keyword>
<gene>
    <name evidence="5" type="ORF">GCM10007939_24600</name>
</gene>
<dbReference type="RefSeq" id="WP_284379763.1">
    <property type="nucleotide sequence ID" value="NZ_BSNN01000008.1"/>
</dbReference>
<dbReference type="PROSITE" id="PS50949">
    <property type="entry name" value="HTH_GNTR"/>
    <property type="match status" value="1"/>
</dbReference>
<dbReference type="SUPFAM" id="SSF48008">
    <property type="entry name" value="GntR ligand-binding domain-like"/>
    <property type="match status" value="1"/>
</dbReference>
<dbReference type="InterPro" id="IPR036388">
    <property type="entry name" value="WH-like_DNA-bd_sf"/>
</dbReference>
<dbReference type="CDD" id="cd07377">
    <property type="entry name" value="WHTH_GntR"/>
    <property type="match status" value="1"/>
</dbReference>
<keyword evidence="1" id="KW-0805">Transcription regulation</keyword>
<dbReference type="Proteomes" id="UP001156694">
    <property type="component" value="Unassembled WGS sequence"/>
</dbReference>
<dbReference type="InterPro" id="IPR000524">
    <property type="entry name" value="Tscrpt_reg_HTH_GntR"/>
</dbReference>
<dbReference type="Pfam" id="PF07729">
    <property type="entry name" value="FCD"/>
    <property type="match status" value="1"/>
</dbReference>
<evidence type="ECO:0000256" key="2">
    <source>
        <dbReference type="ARBA" id="ARBA00023125"/>
    </source>
</evidence>
<organism evidence="5 6">
    <name type="scientific">Amylibacter marinus</name>
    <dbReference type="NCBI Taxonomy" id="1475483"/>
    <lineage>
        <taxon>Bacteria</taxon>
        <taxon>Pseudomonadati</taxon>
        <taxon>Pseudomonadota</taxon>
        <taxon>Alphaproteobacteria</taxon>
        <taxon>Rhodobacterales</taxon>
        <taxon>Paracoccaceae</taxon>
        <taxon>Amylibacter</taxon>
    </lineage>
</organism>
<dbReference type="PRINTS" id="PR00035">
    <property type="entry name" value="HTHGNTR"/>
</dbReference>
<keyword evidence="3" id="KW-0804">Transcription</keyword>
<keyword evidence="2" id="KW-0238">DNA-binding</keyword>
<dbReference type="SMART" id="SM00345">
    <property type="entry name" value="HTH_GNTR"/>
    <property type="match status" value="1"/>
</dbReference>
<dbReference type="InterPro" id="IPR008920">
    <property type="entry name" value="TF_FadR/GntR_C"/>
</dbReference>
<evidence type="ECO:0000259" key="4">
    <source>
        <dbReference type="PROSITE" id="PS50949"/>
    </source>
</evidence>
<proteinExistence type="predicted"/>